<dbReference type="Gene3D" id="2.60.120.10">
    <property type="entry name" value="Jelly Rolls"/>
    <property type="match status" value="1"/>
</dbReference>
<evidence type="ECO:0000313" key="2">
    <source>
        <dbReference type="Proteomes" id="UP001174909"/>
    </source>
</evidence>
<sequence length="112" mass="12164">MAIYRLYAGNDGQSHLEETSLANHPELTEGQAARSISFREWPPGHFIDWHPAPRRQYIISLGGEIEIGLGDGTTVRYGPGDARLVEDTSGQGHTTRVVGDQPSLTAVIPLAD</sequence>
<gene>
    <name evidence="1" type="ORF">GBAR_LOCUS10197</name>
</gene>
<dbReference type="AlphaFoldDB" id="A0AA35RS14"/>
<reference evidence="1" key="1">
    <citation type="submission" date="2023-03" db="EMBL/GenBank/DDBJ databases">
        <authorList>
            <person name="Steffen K."/>
            <person name="Cardenas P."/>
        </authorList>
    </citation>
    <scope>NUCLEOTIDE SEQUENCE</scope>
</reference>
<name>A0AA35RS14_GEOBA</name>
<proteinExistence type="predicted"/>
<dbReference type="InterPro" id="IPR011051">
    <property type="entry name" value="RmlC_Cupin_sf"/>
</dbReference>
<comment type="caution">
    <text evidence="1">The sequence shown here is derived from an EMBL/GenBank/DDBJ whole genome shotgun (WGS) entry which is preliminary data.</text>
</comment>
<evidence type="ECO:0000313" key="1">
    <source>
        <dbReference type="EMBL" id="CAI8016650.1"/>
    </source>
</evidence>
<keyword evidence="2" id="KW-1185">Reference proteome</keyword>
<protein>
    <recommendedName>
        <fullName evidence="3">Cupin domain-containing protein</fullName>
    </recommendedName>
</protein>
<dbReference type="EMBL" id="CASHTH010001546">
    <property type="protein sequence ID" value="CAI8016650.1"/>
    <property type="molecule type" value="Genomic_DNA"/>
</dbReference>
<dbReference type="InterPro" id="IPR014710">
    <property type="entry name" value="RmlC-like_jellyroll"/>
</dbReference>
<accession>A0AA35RS14</accession>
<dbReference type="SUPFAM" id="SSF51182">
    <property type="entry name" value="RmlC-like cupins"/>
    <property type="match status" value="1"/>
</dbReference>
<organism evidence="1 2">
    <name type="scientific">Geodia barretti</name>
    <name type="common">Barrett's horny sponge</name>
    <dbReference type="NCBI Taxonomy" id="519541"/>
    <lineage>
        <taxon>Eukaryota</taxon>
        <taxon>Metazoa</taxon>
        <taxon>Porifera</taxon>
        <taxon>Demospongiae</taxon>
        <taxon>Heteroscleromorpha</taxon>
        <taxon>Tetractinellida</taxon>
        <taxon>Astrophorina</taxon>
        <taxon>Geodiidae</taxon>
        <taxon>Geodia</taxon>
    </lineage>
</organism>
<evidence type="ECO:0008006" key="3">
    <source>
        <dbReference type="Google" id="ProtNLM"/>
    </source>
</evidence>
<dbReference type="Proteomes" id="UP001174909">
    <property type="component" value="Unassembled WGS sequence"/>
</dbReference>